<dbReference type="InterPro" id="IPR052218">
    <property type="entry name" value="Preflagellin_Peptidase"/>
</dbReference>
<sequence>MLEAAILVVFPILVAYSGSSDLFTMTIPNRVSVLLVAAFVIMAFAVGMSADEWKAHVLGGVVVFVPCLVMFGLGWMGGGDAKIASAIALWFGFGPDLLAFVLFTAVYGLILTYGLLAFRLVPYLPGVLARQDWLTRLHHPKTGIPYGIAIAAAALHVYSTAGWLKLAM</sequence>
<dbReference type="GO" id="GO:0004190">
    <property type="term" value="F:aspartic-type endopeptidase activity"/>
    <property type="evidence" value="ECO:0007669"/>
    <property type="project" value="InterPro"/>
</dbReference>
<organism evidence="8 9">
    <name type="scientific">Roseibium suaedae</name>
    <dbReference type="NCBI Taxonomy" id="735517"/>
    <lineage>
        <taxon>Bacteria</taxon>
        <taxon>Pseudomonadati</taxon>
        <taxon>Pseudomonadota</taxon>
        <taxon>Alphaproteobacteria</taxon>
        <taxon>Hyphomicrobiales</taxon>
        <taxon>Stappiaceae</taxon>
        <taxon>Roseibium</taxon>
    </lineage>
</organism>
<evidence type="ECO:0000256" key="6">
    <source>
        <dbReference type="SAM" id="Phobius"/>
    </source>
</evidence>
<evidence type="ECO:0000313" key="8">
    <source>
        <dbReference type="EMBL" id="SHL36823.1"/>
    </source>
</evidence>
<reference evidence="8 9" key="1">
    <citation type="submission" date="2016-11" db="EMBL/GenBank/DDBJ databases">
        <authorList>
            <person name="Jaros S."/>
            <person name="Januszkiewicz K."/>
            <person name="Wedrychowicz H."/>
        </authorList>
    </citation>
    <scope>NUCLEOTIDE SEQUENCE [LARGE SCALE GENOMIC DNA]</scope>
    <source>
        <strain evidence="8 9">DSM 22153</strain>
    </source>
</reference>
<dbReference type="STRING" id="735517.SAMN05444272_0408"/>
<feature type="domain" description="Prepilin type IV endopeptidase peptidase" evidence="7">
    <location>
        <begin position="9"/>
        <end position="112"/>
    </location>
</feature>
<dbReference type="Proteomes" id="UP000186002">
    <property type="component" value="Unassembled WGS sequence"/>
</dbReference>
<evidence type="ECO:0000256" key="4">
    <source>
        <dbReference type="ARBA" id="ARBA00022989"/>
    </source>
</evidence>
<evidence type="ECO:0000256" key="1">
    <source>
        <dbReference type="ARBA" id="ARBA00004651"/>
    </source>
</evidence>
<keyword evidence="4 6" id="KW-1133">Transmembrane helix</keyword>
<evidence type="ECO:0000256" key="3">
    <source>
        <dbReference type="ARBA" id="ARBA00022692"/>
    </source>
</evidence>
<evidence type="ECO:0000313" key="9">
    <source>
        <dbReference type="Proteomes" id="UP000186002"/>
    </source>
</evidence>
<dbReference type="OrthoDB" id="5329005at2"/>
<keyword evidence="5 6" id="KW-0472">Membrane</keyword>
<feature type="transmembrane region" description="Helical" evidence="6">
    <location>
        <begin position="143"/>
        <end position="164"/>
    </location>
</feature>
<dbReference type="RefSeq" id="WP_073008179.1">
    <property type="nucleotide sequence ID" value="NZ_FRBW01000001.1"/>
</dbReference>
<evidence type="ECO:0000256" key="5">
    <source>
        <dbReference type="ARBA" id="ARBA00023136"/>
    </source>
</evidence>
<dbReference type="EMBL" id="FRBW01000001">
    <property type="protein sequence ID" value="SHL36823.1"/>
    <property type="molecule type" value="Genomic_DNA"/>
</dbReference>
<feature type="transmembrane region" description="Helical" evidence="6">
    <location>
        <begin position="30"/>
        <end position="50"/>
    </location>
</feature>
<accession>A0A1M7A2R0</accession>
<feature type="transmembrane region" description="Helical" evidence="6">
    <location>
        <begin position="57"/>
        <end position="77"/>
    </location>
</feature>
<dbReference type="PANTHER" id="PTHR36506">
    <property type="entry name" value="PREFLAGELLIN PEPTIDASE"/>
    <property type="match status" value="1"/>
</dbReference>
<dbReference type="GO" id="GO:0005886">
    <property type="term" value="C:plasma membrane"/>
    <property type="evidence" value="ECO:0007669"/>
    <property type="project" value="UniProtKB-SubCell"/>
</dbReference>
<dbReference type="Gene3D" id="1.20.120.1220">
    <property type="match status" value="1"/>
</dbReference>
<dbReference type="PANTHER" id="PTHR36506:SF1">
    <property type="entry name" value="PREFLAGELLIN PEPTIDASE"/>
    <property type="match status" value="1"/>
</dbReference>
<keyword evidence="2" id="KW-1003">Cell membrane</keyword>
<feature type="transmembrane region" description="Helical" evidence="6">
    <location>
        <begin position="97"/>
        <end position="122"/>
    </location>
</feature>
<name>A0A1M7A2R0_9HYPH</name>
<dbReference type="Pfam" id="PF01478">
    <property type="entry name" value="Peptidase_A24"/>
    <property type="match status" value="1"/>
</dbReference>
<dbReference type="AlphaFoldDB" id="A0A1M7A2R0"/>
<evidence type="ECO:0000256" key="2">
    <source>
        <dbReference type="ARBA" id="ARBA00022475"/>
    </source>
</evidence>
<comment type="subcellular location">
    <subcellularLocation>
        <location evidence="1">Cell membrane</location>
        <topology evidence="1">Multi-pass membrane protein</topology>
    </subcellularLocation>
</comment>
<evidence type="ECO:0000259" key="7">
    <source>
        <dbReference type="Pfam" id="PF01478"/>
    </source>
</evidence>
<keyword evidence="3 6" id="KW-0812">Transmembrane</keyword>
<keyword evidence="9" id="KW-1185">Reference proteome</keyword>
<protein>
    <submittedName>
        <fullName evidence="8">Prepilin peptidase CpaA</fullName>
    </submittedName>
</protein>
<proteinExistence type="predicted"/>
<dbReference type="InterPro" id="IPR000045">
    <property type="entry name" value="Prepilin_IV_endopep_pep"/>
</dbReference>
<gene>
    <name evidence="8" type="ORF">SAMN05444272_0408</name>
</gene>